<dbReference type="Proteomes" id="UP000217918">
    <property type="component" value="Unassembled WGS sequence"/>
</dbReference>
<evidence type="ECO:0000313" key="5">
    <source>
        <dbReference type="Proteomes" id="UP000307074"/>
    </source>
</evidence>
<dbReference type="EMBL" id="CP031198">
    <property type="protein sequence ID" value="QCZ52073.1"/>
    <property type="molecule type" value="Genomic_DNA"/>
</dbReference>
<protein>
    <submittedName>
        <fullName evidence="1">Uncharacterized protein</fullName>
    </submittedName>
</protein>
<reference evidence="2 5" key="2">
    <citation type="submission" date="2018-07" db="EMBL/GenBank/DDBJ databases">
        <authorList>
            <person name="Feyereisen M."/>
        </authorList>
    </citation>
    <scope>NUCLEOTIDE SEQUENCE [LARGE SCALE GENOMIC DNA]</scope>
    <source>
        <strain evidence="2 5">UCCLBBS449</strain>
    </source>
</reference>
<gene>
    <name evidence="1" type="ORF">CNR29_00360</name>
    <name evidence="3" type="ORF">ORR04_08435</name>
    <name evidence="2" type="ORF">UCCLBBS449_0072</name>
</gene>
<dbReference type="EMBL" id="NVYO01000001">
    <property type="protein sequence ID" value="PBQ22547.1"/>
    <property type="molecule type" value="Genomic_DNA"/>
</dbReference>
<dbReference type="AlphaFoldDB" id="A0A0D0G464"/>
<dbReference type="RefSeq" id="WP_042520566.1">
    <property type="nucleotide sequence ID" value="NZ_CP031198.1"/>
</dbReference>
<proteinExistence type="predicted"/>
<dbReference type="Proteomes" id="UP000307074">
    <property type="component" value="Chromosome"/>
</dbReference>
<sequence length="104" mass="11593">MITVTFDTQSLRTHRRQPLAFSLATLRRLSGDAQLFRISTTTSSTGLIAATAYHAAESTLGYRDFHYFLDEANLSAVLLTTPANQAAVERLFTYAKAHQLFSEH</sequence>
<evidence type="ECO:0000313" key="4">
    <source>
        <dbReference type="Proteomes" id="UP000217918"/>
    </source>
</evidence>
<evidence type="ECO:0000313" key="2">
    <source>
        <dbReference type="EMBL" id="QCZ52073.1"/>
    </source>
</evidence>
<dbReference type="Proteomes" id="UP001164768">
    <property type="component" value="Chromosome"/>
</dbReference>
<reference evidence="1 4" key="1">
    <citation type="submission" date="2017-09" db="EMBL/GenBank/DDBJ databases">
        <title>Genome sequence of Lactobacillus brevis D7.</title>
        <authorList>
            <person name="Kwon M.-S."/>
            <person name="Lim S.K."/>
            <person name="Choi H.-J."/>
        </authorList>
    </citation>
    <scope>NUCLEOTIDE SEQUENCE [LARGE SCALE GENOMIC DNA]</scope>
    <source>
        <strain evidence="1 4">D7</strain>
    </source>
</reference>
<evidence type="ECO:0000313" key="1">
    <source>
        <dbReference type="EMBL" id="PBQ22547.1"/>
    </source>
</evidence>
<name>A0A0D0G464_LEVBR</name>
<accession>A0A0D0G464</accession>
<dbReference type="EMBL" id="CP113117">
    <property type="protein sequence ID" value="WAD00960.1"/>
    <property type="molecule type" value="Genomic_DNA"/>
</dbReference>
<evidence type="ECO:0000313" key="3">
    <source>
        <dbReference type="EMBL" id="WAD00960.1"/>
    </source>
</evidence>
<organism evidence="1 4">
    <name type="scientific">Levilactobacillus brevis</name>
    <name type="common">Lactobacillus brevis</name>
    <dbReference type="NCBI Taxonomy" id="1580"/>
    <lineage>
        <taxon>Bacteria</taxon>
        <taxon>Bacillati</taxon>
        <taxon>Bacillota</taxon>
        <taxon>Bacilli</taxon>
        <taxon>Lactobacillales</taxon>
        <taxon>Lactobacillaceae</taxon>
        <taxon>Levilactobacillus</taxon>
    </lineage>
</organism>
<reference evidence="3" key="3">
    <citation type="submission" date="2022-11" db="EMBL/GenBank/DDBJ databases">
        <title>Whole genome sequence of Levilactobacillus brevis SMB091.</title>
        <authorList>
            <person name="Kim J.-M."/>
            <person name="Kim O.-C."/>
            <person name="Choi Y.H."/>
            <person name="Han N.S."/>
            <person name="Hurh B."/>
        </authorList>
    </citation>
    <scope>NUCLEOTIDE SEQUENCE</scope>
    <source>
        <strain evidence="3">SMB091</strain>
    </source>
</reference>